<feature type="region of interest" description="Disordered" evidence="1">
    <location>
        <begin position="1"/>
        <end position="25"/>
    </location>
</feature>
<proteinExistence type="predicted"/>
<protein>
    <submittedName>
        <fullName evidence="2">Uncharacterized protein</fullName>
    </submittedName>
</protein>
<gene>
    <name evidence="2" type="ORF">RF55_17016</name>
</gene>
<feature type="region of interest" description="Disordered" evidence="1">
    <location>
        <begin position="47"/>
        <end position="67"/>
    </location>
</feature>
<sequence length="250" mass="26699">MATSPPHDPANLELNPPPLSDTDFHGIKDVLAGHDLTFASINAVSKESANRKQELEESTPRGESGADLNLEIIGAVQESTSASIRGTLNEWHARETERTKALVAELAVSMSGHFENSVQRAVESLASSREAHVGFQDAGRSYPAAVWVPGAAAGPPLGGSSERALTLLEMIEVTPTGAMGDKLSDAQATCNTVLSSIKPSEMGIKIDRVIKSRHKSVRIVAGHDDIDKLKLMLDNLGMQVKPVNKLNPRL</sequence>
<evidence type="ECO:0000313" key="2">
    <source>
        <dbReference type="EMBL" id="KMQ84848.1"/>
    </source>
</evidence>
<keyword evidence="3" id="KW-1185">Reference proteome</keyword>
<reference evidence="2 3" key="1">
    <citation type="submission" date="2015-04" db="EMBL/GenBank/DDBJ databases">
        <title>Lasius niger genome sequencing.</title>
        <authorList>
            <person name="Konorov E.A."/>
            <person name="Nikitin M.A."/>
            <person name="Kirill M.V."/>
            <person name="Chang P."/>
        </authorList>
    </citation>
    <scope>NUCLEOTIDE SEQUENCE [LARGE SCALE GENOMIC DNA]</scope>
    <source>
        <tissue evidence="2">Whole</tissue>
    </source>
</reference>
<name>A0A0J7K340_LASNI</name>
<dbReference type="Proteomes" id="UP000036403">
    <property type="component" value="Unassembled WGS sequence"/>
</dbReference>
<organism evidence="2 3">
    <name type="scientific">Lasius niger</name>
    <name type="common">Black garden ant</name>
    <dbReference type="NCBI Taxonomy" id="67767"/>
    <lineage>
        <taxon>Eukaryota</taxon>
        <taxon>Metazoa</taxon>
        <taxon>Ecdysozoa</taxon>
        <taxon>Arthropoda</taxon>
        <taxon>Hexapoda</taxon>
        <taxon>Insecta</taxon>
        <taxon>Pterygota</taxon>
        <taxon>Neoptera</taxon>
        <taxon>Endopterygota</taxon>
        <taxon>Hymenoptera</taxon>
        <taxon>Apocrita</taxon>
        <taxon>Aculeata</taxon>
        <taxon>Formicoidea</taxon>
        <taxon>Formicidae</taxon>
        <taxon>Formicinae</taxon>
        <taxon>Lasius</taxon>
        <taxon>Lasius</taxon>
    </lineage>
</organism>
<comment type="caution">
    <text evidence="2">The sequence shown here is derived from an EMBL/GenBank/DDBJ whole genome shotgun (WGS) entry which is preliminary data.</text>
</comment>
<dbReference type="PaxDb" id="67767-A0A0J7K340"/>
<dbReference type="AlphaFoldDB" id="A0A0J7K340"/>
<dbReference type="EMBL" id="LBMM01015345">
    <property type="protein sequence ID" value="KMQ84848.1"/>
    <property type="molecule type" value="Genomic_DNA"/>
</dbReference>
<feature type="compositionally biased region" description="Basic and acidic residues" evidence="1">
    <location>
        <begin position="48"/>
        <end position="60"/>
    </location>
</feature>
<evidence type="ECO:0000256" key="1">
    <source>
        <dbReference type="SAM" id="MobiDB-lite"/>
    </source>
</evidence>
<accession>A0A0J7K340</accession>
<evidence type="ECO:0000313" key="3">
    <source>
        <dbReference type="Proteomes" id="UP000036403"/>
    </source>
</evidence>